<dbReference type="GO" id="GO:0008270">
    <property type="term" value="F:zinc ion binding"/>
    <property type="evidence" value="ECO:0007669"/>
    <property type="project" value="UniProtKB-KW"/>
</dbReference>
<evidence type="ECO:0000256" key="3">
    <source>
        <dbReference type="ARBA" id="ARBA00022771"/>
    </source>
</evidence>
<dbReference type="PANTHER" id="PTHR10071">
    <property type="entry name" value="TRANSCRIPTION FACTOR GATA FAMILY MEMBER"/>
    <property type="match status" value="1"/>
</dbReference>
<dbReference type="CDD" id="cd00202">
    <property type="entry name" value="ZnF_GATA"/>
    <property type="match status" value="1"/>
</dbReference>
<evidence type="ECO:0000256" key="5">
    <source>
        <dbReference type="ARBA" id="ARBA00023015"/>
    </source>
</evidence>
<dbReference type="InterPro" id="IPR000679">
    <property type="entry name" value="Znf_GATA"/>
</dbReference>
<evidence type="ECO:0000256" key="9">
    <source>
        <dbReference type="SAM" id="MobiDB-lite"/>
    </source>
</evidence>
<evidence type="ECO:0000313" key="12">
    <source>
        <dbReference type="Proteomes" id="UP000469890"/>
    </source>
</evidence>
<dbReference type="AlphaFoldDB" id="A0A8H4BJJ8"/>
<comment type="subcellular location">
    <subcellularLocation>
        <location evidence="1">Nucleus</location>
    </subcellularLocation>
</comment>
<name>A0A8H4BJJ8_MUCCL</name>
<evidence type="ECO:0000256" key="4">
    <source>
        <dbReference type="ARBA" id="ARBA00022833"/>
    </source>
</evidence>
<dbReference type="GO" id="GO:0045944">
    <property type="term" value="P:positive regulation of transcription by RNA polymerase II"/>
    <property type="evidence" value="ECO:0007669"/>
    <property type="project" value="TreeGrafter"/>
</dbReference>
<feature type="region of interest" description="Disordered" evidence="9">
    <location>
        <begin position="213"/>
        <end position="240"/>
    </location>
</feature>
<dbReference type="Pfam" id="PF00320">
    <property type="entry name" value="GATA"/>
    <property type="match status" value="1"/>
</dbReference>
<keyword evidence="4" id="KW-0862">Zinc</keyword>
<dbReference type="GO" id="GO:0000122">
    <property type="term" value="P:negative regulation of transcription by RNA polymerase II"/>
    <property type="evidence" value="ECO:0007669"/>
    <property type="project" value="TreeGrafter"/>
</dbReference>
<dbReference type="InterPro" id="IPR013088">
    <property type="entry name" value="Znf_NHR/GATA"/>
</dbReference>
<evidence type="ECO:0000256" key="8">
    <source>
        <dbReference type="PROSITE-ProRule" id="PRU00094"/>
    </source>
</evidence>
<feature type="compositionally biased region" description="Acidic residues" evidence="9">
    <location>
        <begin position="215"/>
        <end position="226"/>
    </location>
</feature>
<dbReference type="PRINTS" id="PR00619">
    <property type="entry name" value="GATAZNFINGER"/>
</dbReference>
<evidence type="ECO:0000259" key="10">
    <source>
        <dbReference type="PROSITE" id="PS50114"/>
    </source>
</evidence>
<feature type="non-terminal residue" evidence="11">
    <location>
        <position position="1"/>
    </location>
</feature>
<keyword evidence="3 8" id="KW-0863">Zinc-finger</keyword>
<evidence type="ECO:0000256" key="2">
    <source>
        <dbReference type="ARBA" id="ARBA00022723"/>
    </source>
</evidence>
<feature type="region of interest" description="Disordered" evidence="9">
    <location>
        <begin position="356"/>
        <end position="434"/>
    </location>
</feature>
<organism evidence="11 12">
    <name type="scientific">Mucor circinelloides f. lusitanicus</name>
    <name type="common">Mucor racemosus var. lusitanicus</name>
    <dbReference type="NCBI Taxonomy" id="29924"/>
    <lineage>
        <taxon>Eukaryota</taxon>
        <taxon>Fungi</taxon>
        <taxon>Fungi incertae sedis</taxon>
        <taxon>Mucoromycota</taxon>
        <taxon>Mucoromycotina</taxon>
        <taxon>Mucoromycetes</taxon>
        <taxon>Mucorales</taxon>
        <taxon>Mucorineae</taxon>
        <taxon>Mucoraceae</taxon>
        <taxon>Mucor</taxon>
    </lineage>
</organism>
<dbReference type="GO" id="GO:0005634">
    <property type="term" value="C:nucleus"/>
    <property type="evidence" value="ECO:0007669"/>
    <property type="project" value="UniProtKB-SubCell"/>
</dbReference>
<dbReference type="InterPro" id="IPR013860">
    <property type="entry name" value="AreA_GATA"/>
</dbReference>
<dbReference type="EMBL" id="JAAECE010000003">
    <property type="protein sequence ID" value="KAF1803235.1"/>
    <property type="molecule type" value="Genomic_DNA"/>
</dbReference>
<evidence type="ECO:0000256" key="6">
    <source>
        <dbReference type="ARBA" id="ARBA00023163"/>
    </source>
</evidence>
<dbReference type="Pfam" id="PF08550">
    <property type="entry name" value="GATA_AreA"/>
    <property type="match status" value="1"/>
</dbReference>
<evidence type="ECO:0000256" key="7">
    <source>
        <dbReference type="ARBA" id="ARBA00023242"/>
    </source>
</evidence>
<keyword evidence="6" id="KW-0804">Transcription</keyword>
<feature type="domain" description="GATA-type" evidence="10">
    <location>
        <begin position="426"/>
        <end position="479"/>
    </location>
</feature>
<protein>
    <submittedName>
        <fullName evidence="11">Global nitrogen regulator protein</fullName>
    </submittedName>
</protein>
<keyword evidence="5" id="KW-0805">Transcription regulation</keyword>
<dbReference type="Proteomes" id="UP000469890">
    <property type="component" value="Unassembled WGS sequence"/>
</dbReference>
<dbReference type="SMART" id="SM00401">
    <property type="entry name" value="ZnF_GATA"/>
    <property type="match status" value="1"/>
</dbReference>
<accession>A0A8H4BJJ8</accession>
<dbReference type="PANTHER" id="PTHR10071:SF281">
    <property type="entry name" value="BOX A-BINDING FACTOR-RELATED"/>
    <property type="match status" value="1"/>
</dbReference>
<keyword evidence="7" id="KW-0539">Nucleus</keyword>
<dbReference type="GO" id="GO:0000978">
    <property type="term" value="F:RNA polymerase II cis-regulatory region sequence-specific DNA binding"/>
    <property type="evidence" value="ECO:0007669"/>
    <property type="project" value="TreeGrafter"/>
</dbReference>
<gene>
    <name evidence="11" type="ORF">FB192DRAFT_1277463</name>
</gene>
<dbReference type="PROSITE" id="PS50114">
    <property type="entry name" value="GATA_ZN_FINGER_2"/>
    <property type="match status" value="1"/>
</dbReference>
<keyword evidence="2" id="KW-0479">Metal-binding</keyword>
<feature type="compositionally biased region" description="Basic and acidic residues" evidence="9">
    <location>
        <begin position="227"/>
        <end position="236"/>
    </location>
</feature>
<sequence length="518" mass="56550">MSLISNNKTKKPTIMDQLLSDSLFPPTRPRPPPSNNNNDIQATATATAIDREQQSEDESKKDPLASRVWRMYTKAKDTLPNGSRMENLTWRMMAMTLTKKKLAEQEAAAALGRDGKEQVEAMDVDQQTNPTTPPAADDTTGLLSSSAPPYTMVDFFNTSQQQQQHSHQDDYGSMHENKTNVLITGSTRAITGNYNVPRFTVINYDQNNSITIPSLDEEVEEEEDSGTDGKNKHDSVDPYSLDEEDFNAYSFSTNTPSLLQHQNSQYSPSSPPVASSSFYFDTPAQNVLLPMQSPPLASLQHQQQQQSLNTHAGSLSFEDILNVYYNQPNVQTPDAFDTSSTAGIMHLQSVHLSSSVAGGSASASPPPSVSSPHSMSSSDYHSLEDEDMDEDDSRRLTGKYKKPKSISGPRQQQQQQASSNSKPGHVAAKTQCSNCQTTTTPLWRRDPEGHPLCNACGLFLKLHGAVRPLSLKTDIIKKRNRGSTSGAGNNSSGGGAVASSNNASSKSNHKSIKMYGKK</sequence>
<dbReference type="SUPFAM" id="SSF57716">
    <property type="entry name" value="Glucocorticoid receptor-like (DNA-binding domain)"/>
    <property type="match status" value="1"/>
</dbReference>
<feature type="compositionally biased region" description="Low complexity" evidence="9">
    <location>
        <begin position="497"/>
        <end position="506"/>
    </location>
</feature>
<dbReference type="InterPro" id="IPR039355">
    <property type="entry name" value="Transcription_factor_GATA"/>
</dbReference>
<feature type="region of interest" description="Disordered" evidence="9">
    <location>
        <begin position="477"/>
        <end position="518"/>
    </location>
</feature>
<feature type="compositionally biased region" description="Basic residues" evidence="9">
    <location>
        <begin position="507"/>
        <end position="518"/>
    </location>
</feature>
<dbReference type="PROSITE" id="PS00344">
    <property type="entry name" value="GATA_ZN_FINGER_1"/>
    <property type="match status" value="1"/>
</dbReference>
<evidence type="ECO:0000313" key="11">
    <source>
        <dbReference type="EMBL" id="KAF1803235.1"/>
    </source>
</evidence>
<proteinExistence type="predicted"/>
<dbReference type="FunFam" id="3.30.50.10:FF:000007">
    <property type="entry name" value="Nitrogen regulatory AreA, N-terminal"/>
    <property type="match status" value="1"/>
</dbReference>
<evidence type="ECO:0000256" key="1">
    <source>
        <dbReference type="ARBA" id="ARBA00004123"/>
    </source>
</evidence>
<dbReference type="Gene3D" id="3.30.50.10">
    <property type="entry name" value="Erythroid Transcription Factor GATA-1, subunit A"/>
    <property type="match status" value="1"/>
</dbReference>
<feature type="region of interest" description="Disordered" evidence="9">
    <location>
        <begin position="1"/>
        <end position="40"/>
    </location>
</feature>
<reference evidence="11 12" key="1">
    <citation type="submission" date="2019-09" db="EMBL/GenBank/DDBJ databases">
        <authorList>
            <consortium name="DOE Joint Genome Institute"/>
            <person name="Mondo S.J."/>
            <person name="Navarro-Mendoza M.I."/>
            <person name="Perez-Arques C."/>
            <person name="Panchal S."/>
            <person name="Nicolas F.E."/>
            <person name="Ganguly P."/>
            <person name="Pangilinan J."/>
            <person name="Grigoriev I."/>
            <person name="Heitman J."/>
            <person name="Sanya K."/>
            <person name="Garre V."/>
        </authorList>
    </citation>
    <scope>NUCLEOTIDE SEQUENCE [LARGE SCALE GENOMIC DNA]</scope>
    <source>
        <strain evidence="11 12">MU402</strain>
    </source>
</reference>
<dbReference type="GO" id="GO:0000981">
    <property type="term" value="F:DNA-binding transcription factor activity, RNA polymerase II-specific"/>
    <property type="evidence" value="ECO:0007669"/>
    <property type="project" value="TreeGrafter"/>
</dbReference>
<comment type="caution">
    <text evidence="11">The sequence shown here is derived from an EMBL/GenBank/DDBJ whole genome shotgun (WGS) entry which is preliminary data.</text>
</comment>